<dbReference type="Pfam" id="PF14297">
    <property type="entry name" value="Lin1244_N"/>
    <property type="match status" value="1"/>
</dbReference>
<organism evidence="3 4">
    <name type="scientific">Paenibacillus barcinonensis</name>
    <dbReference type="NCBI Taxonomy" id="198119"/>
    <lineage>
        <taxon>Bacteria</taxon>
        <taxon>Bacillati</taxon>
        <taxon>Bacillota</taxon>
        <taxon>Bacilli</taxon>
        <taxon>Bacillales</taxon>
        <taxon>Paenibacillaceae</taxon>
        <taxon>Paenibacillus</taxon>
    </lineage>
</organism>
<dbReference type="EMBL" id="QJSW01000042">
    <property type="protein sequence ID" value="PYE42122.1"/>
    <property type="molecule type" value="Genomic_DNA"/>
</dbReference>
<proteinExistence type="predicted"/>
<evidence type="ECO:0000313" key="3">
    <source>
        <dbReference type="EMBL" id="PYE42122.1"/>
    </source>
</evidence>
<dbReference type="OrthoDB" id="1821976at2"/>
<evidence type="ECO:0000313" key="4">
    <source>
        <dbReference type="Proteomes" id="UP000247790"/>
    </source>
</evidence>
<dbReference type="PANTHER" id="PTHR39196">
    <property type="entry name" value="PRIMOSOME, DNAD SUBUNIT"/>
    <property type="match status" value="1"/>
</dbReference>
<dbReference type="InterPro" id="IPR025400">
    <property type="entry name" value="Lin1244/Lin1753-like_N"/>
</dbReference>
<dbReference type="Proteomes" id="UP000247790">
    <property type="component" value="Unassembled WGS sequence"/>
</dbReference>
<sequence length="307" mass="35603">MARPTKEGLDYFPLDINIDQDDKLVVPIAKFGMQGLGIIVKIMIEIYRNSYFYAWGEREQHVFANRVNVDINLVNEVINECIKWSFFNQKLFNAFGILTSRGFQKRYIEASKRRKNITFIDIYVLVDLEEAVKKISNPIYVVNSDGNQVNVYINHDKSSVQVTQTPQSKVKESKVYQSNKNIRVDPPDGESHVAGYHSDFEQFWDEFPKRRRRDKAKAYDIWQRKIKTSERETLIQCTRHYAQDVQAIGREGEYAKMPTSYLNAGTYKDYLQGAIQRDPSAVLTQEDKRGGAKPTSFADLAKEMENE</sequence>
<dbReference type="AlphaFoldDB" id="A0A2V4V7S4"/>
<feature type="domain" description="Lin1244/Lin1753-like N-terminal" evidence="2">
    <location>
        <begin position="11"/>
        <end position="102"/>
    </location>
</feature>
<reference evidence="3 4" key="1">
    <citation type="submission" date="2018-06" db="EMBL/GenBank/DDBJ databases">
        <title>Genomic Encyclopedia of Type Strains, Phase III (KMG-III): the genomes of soil and plant-associated and newly described type strains.</title>
        <authorList>
            <person name="Whitman W."/>
        </authorList>
    </citation>
    <scope>NUCLEOTIDE SEQUENCE [LARGE SCALE GENOMIC DNA]</scope>
    <source>
        <strain evidence="3 4">CECT 7022</strain>
    </source>
</reference>
<accession>A0A2V4V7S4</accession>
<name>A0A2V4V7S4_PAEBA</name>
<evidence type="ECO:0000256" key="1">
    <source>
        <dbReference type="SAM" id="MobiDB-lite"/>
    </source>
</evidence>
<gene>
    <name evidence="3" type="ORF">DFQ00_14219</name>
</gene>
<comment type="caution">
    <text evidence="3">The sequence shown here is derived from an EMBL/GenBank/DDBJ whole genome shotgun (WGS) entry which is preliminary data.</text>
</comment>
<protein>
    <submittedName>
        <fullName evidence="3">Uncharacterized protein DUF4373</fullName>
    </submittedName>
</protein>
<evidence type="ECO:0000259" key="2">
    <source>
        <dbReference type="Pfam" id="PF14297"/>
    </source>
</evidence>
<dbReference type="PANTHER" id="PTHR39196:SF1">
    <property type="entry name" value="PRIMOSOME, DNAD SUBUNIT"/>
    <property type="match status" value="1"/>
</dbReference>
<feature type="region of interest" description="Disordered" evidence="1">
    <location>
        <begin position="282"/>
        <end position="307"/>
    </location>
</feature>